<accession>A0A0G1DJ17</accession>
<dbReference type="Proteomes" id="UP000034894">
    <property type="component" value="Unassembled WGS sequence"/>
</dbReference>
<gene>
    <name evidence="1" type="ORF">UV73_C0006G0013</name>
</gene>
<comment type="caution">
    <text evidence="1">The sequence shown here is derived from an EMBL/GenBank/DDBJ whole genome shotgun (WGS) entry which is preliminary data.</text>
</comment>
<dbReference type="EMBL" id="LCFP01000006">
    <property type="protein sequence ID" value="KKS97659.1"/>
    <property type="molecule type" value="Genomic_DNA"/>
</dbReference>
<sequence length="214" mass="23961">MKNLEQNIPDSHLSPEKLGIRVTHGRTILRAVYPDLYFHNLDLGNLRGGIWLTGDGIIVHEGLKRDLSMIIGPNGSATDKAVMWLGNFPKAYIIKNGDVRYLNGQESFLISDSQKPVKRDTLTLNSGKLLDIINHPEMPEGSKLYFLRIKIPISDIENYLVMQLPDSGWATLSPFIDPKRLISGYKNAGFGGLRMFLGINNTKTGVPFDRIKVE</sequence>
<dbReference type="STRING" id="1618443.UV73_C0006G0013"/>
<name>A0A0G1DJ17_9BACT</name>
<organism evidence="1 2">
    <name type="scientific">Candidatus Gottesmanbacteria bacterium GW2011_GWA2_43_14</name>
    <dbReference type="NCBI Taxonomy" id="1618443"/>
    <lineage>
        <taxon>Bacteria</taxon>
        <taxon>Candidatus Gottesmaniibacteriota</taxon>
    </lineage>
</organism>
<evidence type="ECO:0000313" key="1">
    <source>
        <dbReference type="EMBL" id="KKS97659.1"/>
    </source>
</evidence>
<evidence type="ECO:0000313" key="2">
    <source>
        <dbReference type="Proteomes" id="UP000034894"/>
    </source>
</evidence>
<protein>
    <submittedName>
        <fullName evidence="1">Uncharacterized protein</fullName>
    </submittedName>
</protein>
<reference evidence="1 2" key="1">
    <citation type="journal article" date="2015" name="Nature">
        <title>rRNA introns, odd ribosomes, and small enigmatic genomes across a large radiation of phyla.</title>
        <authorList>
            <person name="Brown C.T."/>
            <person name="Hug L.A."/>
            <person name="Thomas B.C."/>
            <person name="Sharon I."/>
            <person name="Castelle C.J."/>
            <person name="Singh A."/>
            <person name="Wilkins M.J."/>
            <person name="Williams K.H."/>
            <person name="Banfield J.F."/>
        </authorList>
    </citation>
    <scope>NUCLEOTIDE SEQUENCE [LARGE SCALE GENOMIC DNA]</scope>
</reference>
<dbReference type="AlphaFoldDB" id="A0A0G1DJ17"/>
<proteinExistence type="predicted"/>